<dbReference type="AlphaFoldDB" id="A0A4W3H088"/>
<dbReference type="Ensembl" id="ENSCMIT00000008818.1">
    <property type="protein sequence ID" value="ENSCMIP00000008577.1"/>
    <property type="gene ID" value="ENSCMIG00000004598.1"/>
</dbReference>
<organism evidence="1 2">
    <name type="scientific">Callorhinchus milii</name>
    <name type="common">Ghost shark</name>
    <dbReference type="NCBI Taxonomy" id="7868"/>
    <lineage>
        <taxon>Eukaryota</taxon>
        <taxon>Metazoa</taxon>
        <taxon>Chordata</taxon>
        <taxon>Craniata</taxon>
        <taxon>Vertebrata</taxon>
        <taxon>Chondrichthyes</taxon>
        <taxon>Holocephali</taxon>
        <taxon>Chimaeriformes</taxon>
        <taxon>Callorhinchidae</taxon>
        <taxon>Callorhinchus</taxon>
    </lineage>
</organism>
<protein>
    <submittedName>
        <fullName evidence="1">Kelch domain-containing protein 3-like</fullName>
    </submittedName>
</protein>
<keyword evidence="2" id="KW-1185">Reference proteome</keyword>
<accession>A0A4W3H088</accession>
<reference evidence="2" key="1">
    <citation type="journal article" date="2006" name="Science">
        <title>Ancient noncoding elements conserved in the human genome.</title>
        <authorList>
            <person name="Venkatesh B."/>
            <person name="Kirkness E.F."/>
            <person name="Loh Y.H."/>
            <person name="Halpern A.L."/>
            <person name="Lee A.P."/>
            <person name="Johnson J."/>
            <person name="Dandona N."/>
            <person name="Viswanathan L.D."/>
            <person name="Tay A."/>
            <person name="Venter J.C."/>
            <person name="Strausberg R.L."/>
            <person name="Brenner S."/>
        </authorList>
    </citation>
    <scope>NUCLEOTIDE SEQUENCE [LARGE SCALE GENOMIC DNA]</scope>
</reference>
<proteinExistence type="predicted"/>
<reference evidence="1" key="5">
    <citation type="submission" date="2025-09" db="UniProtKB">
        <authorList>
            <consortium name="Ensembl"/>
        </authorList>
    </citation>
    <scope>IDENTIFICATION</scope>
</reference>
<dbReference type="InParanoid" id="A0A4W3H088"/>
<dbReference type="STRING" id="7868.ENSCMIP00000008577"/>
<evidence type="ECO:0000313" key="1">
    <source>
        <dbReference type="Ensembl" id="ENSCMIP00000008577.1"/>
    </source>
</evidence>
<name>A0A4W3H088_CALMI</name>
<reference evidence="2" key="3">
    <citation type="journal article" date="2014" name="Nature">
        <title>Elephant shark genome provides unique insights into gnathostome evolution.</title>
        <authorList>
            <consortium name="International Elephant Shark Genome Sequencing Consortium"/>
            <person name="Venkatesh B."/>
            <person name="Lee A.P."/>
            <person name="Ravi V."/>
            <person name="Maurya A.K."/>
            <person name="Lian M.M."/>
            <person name="Swann J.B."/>
            <person name="Ohta Y."/>
            <person name="Flajnik M.F."/>
            <person name="Sutoh Y."/>
            <person name="Kasahara M."/>
            <person name="Hoon S."/>
            <person name="Gangu V."/>
            <person name="Roy S.W."/>
            <person name="Irimia M."/>
            <person name="Korzh V."/>
            <person name="Kondrychyn I."/>
            <person name="Lim Z.W."/>
            <person name="Tay B.H."/>
            <person name="Tohari S."/>
            <person name="Kong K.W."/>
            <person name="Ho S."/>
            <person name="Lorente-Galdos B."/>
            <person name="Quilez J."/>
            <person name="Marques-Bonet T."/>
            <person name="Raney B.J."/>
            <person name="Ingham P.W."/>
            <person name="Tay A."/>
            <person name="Hillier L.W."/>
            <person name="Minx P."/>
            <person name="Boehm T."/>
            <person name="Wilson R.K."/>
            <person name="Brenner S."/>
            <person name="Warren W.C."/>
        </authorList>
    </citation>
    <scope>NUCLEOTIDE SEQUENCE [LARGE SCALE GENOMIC DNA]</scope>
</reference>
<reference evidence="1" key="4">
    <citation type="submission" date="2025-08" db="UniProtKB">
        <authorList>
            <consortium name="Ensembl"/>
        </authorList>
    </citation>
    <scope>IDENTIFICATION</scope>
</reference>
<reference evidence="2" key="2">
    <citation type="journal article" date="2007" name="PLoS Biol.">
        <title>Survey sequencing and comparative analysis of the elephant shark (Callorhinchus milii) genome.</title>
        <authorList>
            <person name="Venkatesh B."/>
            <person name="Kirkness E.F."/>
            <person name="Loh Y.H."/>
            <person name="Halpern A.L."/>
            <person name="Lee A.P."/>
            <person name="Johnson J."/>
            <person name="Dandona N."/>
            <person name="Viswanathan L.D."/>
            <person name="Tay A."/>
            <person name="Venter J.C."/>
            <person name="Strausberg R.L."/>
            <person name="Brenner S."/>
        </authorList>
    </citation>
    <scope>NUCLEOTIDE SEQUENCE [LARGE SCALE GENOMIC DNA]</scope>
</reference>
<evidence type="ECO:0000313" key="2">
    <source>
        <dbReference type="Proteomes" id="UP000314986"/>
    </source>
</evidence>
<sequence length="115" mass="12374">EGGGVSRSCEGWVGELACGATADFTVFARLQRARAGARLSRRGRVHARGGGSAAVWWLTKSFCLEAPGPSLKTLCKLAVIQYSLDQSVLPHDIRWELTAMTTNSNISRPIFSSHG</sequence>
<gene>
    <name evidence="1" type="primary">klhdc3</name>
</gene>
<dbReference type="Proteomes" id="UP000314986">
    <property type="component" value="Unassembled WGS sequence"/>
</dbReference>